<evidence type="ECO:0000256" key="2">
    <source>
        <dbReference type="PIRNR" id="PIRNR006241"/>
    </source>
</evidence>
<protein>
    <submittedName>
        <fullName evidence="5">Hydroxypyruvate isomerase</fullName>
    </submittedName>
</protein>
<evidence type="ECO:0000313" key="5">
    <source>
        <dbReference type="EMBL" id="SHE42523.1"/>
    </source>
</evidence>
<organism evidence="5 6">
    <name type="scientific">Devosia limi DSM 17137</name>
    <dbReference type="NCBI Taxonomy" id="1121477"/>
    <lineage>
        <taxon>Bacteria</taxon>
        <taxon>Pseudomonadati</taxon>
        <taxon>Pseudomonadota</taxon>
        <taxon>Alphaproteobacteria</taxon>
        <taxon>Hyphomicrobiales</taxon>
        <taxon>Devosiaceae</taxon>
        <taxon>Devosia</taxon>
    </lineage>
</organism>
<dbReference type="Gene3D" id="3.20.20.150">
    <property type="entry name" value="Divalent-metal-dependent TIM barrel enzymes"/>
    <property type="match status" value="1"/>
</dbReference>
<dbReference type="InterPro" id="IPR013022">
    <property type="entry name" value="Xyl_isomerase-like_TIM-brl"/>
</dbReference>
<dbReference type="InterPro" id="IPR036237">
    <property type="entry name" value="Xyl_isomerase-like_sf"/>
</dbReference>
<dbReference type="GO" id="GO:0046487">
    <property type="term" value="P:glyoxylate metabolic process"/>
    <property type="evidence" value="ECO:0007669"/>
    <property type="project" value="TreeGrafter"/>
</dbReference>
<dbReference type="InterPro" id="IPR026040">
    <property type="entry name" value="HyI-like"/>
</dbReference>
<dbReference type="PIRSF" id="PIRSF006241">
    <property type="entry name" value="HyI"/>
    <property type="match status" value="1"/>
</dbReference>
<evidence type="ECO:0000256" key="3">
    <source>
        <dbReference type="PIRSR" id="PIRSR006241-50"/>
    </source>
</evidence>
<dbReference type="Proteomes" id="UP000184533">
    <property type="component" value="Unassembled WGS sequence"/>
</dbReference>
<proteinExistence type="inferred from homology"/>
<dbReference type="AlphaFoldDB" id="A0A1M4TDK8"/>
<dbReference type="GO" id="GO:0008903">
    <property type="term" value="F:hydroxypyruvate isomerase activity"/>
    <property type="evidence" value="ECO:0007669"/>
    <property type="project" value="TreeGrafter"/>
</dbReference>
<accession>A0A1M4TDK8</accession>
<keyword evidence="5" id="KW-0670">Pyruvate</keyword>
<evidence type="ECO:0000313" key="6">
    <source>
        <dbReference type="Proteomes" id="UP000184533"/>
    </source>
</evidence>
<dbReference type="NCBIfam" id="NF043033">
    <property type="entry name" value="OxoTetrIsom"/>
    <property type="match status" value="1"/>
</dbReference>
<name>A0A1M4TDK8_9HYPH</name>
<dbReference type="RefSeq" id="WP_342021117.1">
    <property type="nucleotide sequence ID" value="NZ_FQVC01000001.1"/>
</dbReference>
<evidence type="ECO:0000256" key="1">
    <source>
        <dbReference type="ARBA" id="ARBA00023235"/>
    </source>
</evidence>
<feature type="domain" description="Xylose isomerase-like TIM barrel" evidence="4">
    <location>
        <begin position="21"/>
        <end position="254"/>
    </location>
</feature>
<feature type="active site" description="Proton donor/acceptor" evidence="3">
    <location>
        <position position="142"/>
    </location>
</feature>
<evidence type="ECO:0000259" key="4">
    <source>
        <dbReference type="Pfam" id="PF01261"/>
    </source>
</evidence>
<gene>
    <name evidence="5" type="ORF">SAMN02745223_00344</name>
</gene>
<dbReference type="PANTHER" id="PTHR43489:SF13">
    <property type="entry name" value="HYDROXYPYRUVATE ISOMERASE"/>
    <property type="match status" value="1"/>
</dbReference>
<reference evidence="5 6" key="1">
    <citation type="submission" date="2016-11" db="EMBL/GenBank/DDBJ databases">
        <authorList>
            <person name="Jaros S."/>
            <person name="Januszkiewicz K."/>
            <person name="Wedrychowicz H."/>
        </authorList>
    </citation>
    <scope>NUCLEOTIDE SEQUENCE [LARGE SCALE GENOMIC DNA]</scope>
    <source>
        <strain evidence="5 6">DSM 17137</strain>
    </source>
</reference>
<dbReference type="InterPro" id="IPR053398">
    <property type="entry name" value="HPT_OtnI_isomerases"/>
</dbReference>
<sequence length="256" mass="27854">MKFSANLSMLYPEHGFFDRFGAAAADGFRGVEYVSPYEYEPTAIAELLVRHGLSQALFNMPAGDWAAGERGLACLPGRQDEFAAGVDTVIAYARALDCRQVNCLAGIIPTGAGRAECEAVLVRNLALAAERLGAAGIRVLLEPINQRDMPGYAVSTTDQAEAILAQVGSDNLWLQYDFYHLQIMQGDLLTNFERLQGRIAHVQVADVPGRHEPGTGEINYIRVFEALERLGYDGWVGAEYRPAAGTSAGLGWMRGR</sequence>
<dbReference type="EMBL" id="FQVC01000001">
    <property type="protein sequence ID" value="SHE42523.1"/>
    <property type="molecule type" value="Genomic_DNA"/>
</dbReference>
<comment type="similarity">
    <text evidence="2">Belongs to the hyi family.</text>
</comment>
<dbReference type="InterPro" id="IPR050417">
    <property type="entry name" value="Sugar_Epim/Isomerase"/>
</dbReference>
<keyword evidence="1 2" id="KW-0413">Isomerase</keyword>
<dbReference type="Pfam" id="PF01261">
    <property type="entry name" value="AP_endonuc_2"/>
    <property type="match status" value="1"/>
</dbReference>
<dbReference type="PANTHER" id="PTHR43489">
    <property type="entry name" value="ISOMERASE"/>
    <property type="match status" value="1"/>
</dbReference>
<feature type="active site" description="Proton donor/acceptor" evidence="3">
    <location>
        <position position="239"/>
    </location>
</feature>
<dbReference type="SUPFAM" id="SSF51658">
    <property type="entry name" value="Xylose isomerase-like"/>
    <property type="match status" value="1"/>
</dbReference>
<dbReference type="FunFam" id="3.20.20.150:FF:000007">
    <property type="entry name" value="Hydroxypyruvate isomerase"/>
    <property type="match status" value="1"/>
</dbReference>